<accession>A0A645CLV1</accession>
<dbReference type="Gene3D" id="3.20.20.450">
    <property type="entry name" value="EAL domain"/>
    <property type="match status" value="1"/>
</dbReference>
<dbReference type="CDD" id="cd01948">
    <property type="entry name" value="EAL"/>
    <property type="match status" value="1"/>
</dbReference>
<evidence type="ECO:0000313" key="2">
    <source>
        <dbReference type="EMBL" id="MPM77864.1"/>
    </source>
</evidence>
<dbReference type="InterPro" id="IPR035919">
    <property type="entry name" value="EAL_sf"/>
</dbReference>
<dbReference type="GO" id="GO:0071111">
    <property type="term" value="F:cyclic-guanylate-specific phosphodiesterase activity"/>
    <property type="evidence" value="ECO:0007669"/>
    <property type="project" value="InterPro"/>
</dbReference>
<dbReference type="PANTHER" id="PTHR33121">
    <property type="entry name" value="CYCLIC DI-GMP PHOSPHODIESTERASE PDEF"/>
    <property type="match status" value="1"/>
</dbReference>
<protein>
    <submittedName>
        <fullName evidence="2">Putative signaling protein</fullName>
    </submittedName>
</protein>
<dbReference type="InterPro" id="IPR001633">
    <property type="entry name" value="EAL_dom"/>
</dbReference>
<dbReference type="EMBL" id="VSSQ01028235">
    <property type="protein sequence ID" value="MPM77864.1"/>
    <property type="molecule type" value="Genomic_DNA"/>
</dbReference>
<organism evidence="2">
    <name type="scientific">bioreactor metagenome</name>
    <dbReference type="NCBI Taxonomy" id="1076179"/>
    <lineage>
        <taxon>unclassified sequences</taxon>
        <taxon>metagenomes</taxon>
        <taxon>ecological metagenomes</taxon>
    </lineage>
</organism>
<sequence length="273" mass="30064">MNLKPRDLKDAVLNLSQFTLYHQPQVTSEGKIVGTEALLRWNHPRRGLVMPGDFIPMAEGNGMIVVIGDWVLQMACAQLAVWAENPHLAHLSIAVNVSARQFCELNFVQSVTEIVQQYDIAPGKLKIELTESQLTANVNEIIGKMNELKKLGITFSLDDFGTGYSSLAFLKRLPLDQVKIDKSFVMDLLDDPNDAAIAGTIMTLASSLGLEAIAEGVETKEQMEFLQNLGCHMFQGYLFSPPQPVEVFESYALAAGQNMLQDLFASPPHVTGN</sequence>
<dbReference type="PROSITE" id="PS50883">
    <property type="entry name" value="EAL"/>
    <property type="match status" value="1"/>
</dbReference>
<dbReference type="SMART" id="SM00052">
    <property type="entry name" value="EAL"/>
    <property type="match status" value="1"/>
</dbReference>
<dbReference type="Pfam" id="PF00563">
    <property type="entry name" value="EAL"/>
    <property type="match status" value="1"/>
</dbReference>
<feature type="domain" description="EAL" evidence="1">
    <location>
        <begin position="1"/>
        <end position="256"/>
    </location>
</feature>
<dbReference type="AlphaFoldDB" id="A0A645CLV1"/>
<proteinExistence type="predicted"/>
<gene>
    <name evidence="2" type="ORF">SDC9_124872</name>
</gene>
<comment type="caution">
    <text evidence="2">The sequence shown here is derived from an EMBL/GenBank/DDBJ whole genome shotgun (WGS) entry which is preliminary data.</text>
</comment>
<dbReference type="SUPFAM" id="SSF141868">
    <property type="entry name" value="EAL domain-like"/>
    <property type="match status" value="1"/>
</dbReference>
<evidence type="ECO:0000259" key="1">
    <source>
        <dbReference type="PROSITE" id="PS50883"/>
    </source>
</evidence>
<dbReference type="InterPro" id="IPR050706">
    <property type="entry name" value="Cyclic-di-GMP_PDE-like"/>
</dbReference>
<name>A0A645CLV1_9ZZZZ</name>
<dbReference type="PANTHER" id="PTHR33121:SF70">
    <property type="entry name" value="SIGNALING PROTEIN YKOW"/>
    <property type="match status" value="1"/>
</dbReference>
<reference evidence="2" key="1">
    <citation type="submission" date="2019-08" db="EMBL/GenBank/DDBJ databases">
        <authorList>
            <person name="Kucharzyk K."/>
            <person name="Murdoch R.W."/>
            <person name="Higgins S."/>
            <person name="Loffler F."/>
        </authorList>
    </citation>
    <scope>NUCLEOTIDE SEQUENCE</scope>
</reference>